<evidence type="ECO:0000313" key="3">
    <source>
        <dbReference type="EMBL" id="QKZ98529.1"/>
    </source>
</evidence>
<dbReference type="Gene3D" id="3.40.50.2000">
    <property type="entry name" value="Glycogen Phosphorylase B"/>
    <property type="match status" value="2"/>
</dbReference>
<reference evidence="3 4" key="1">
    <citation type="submission" date="2020-06" db="EMBL/GenBank/DDBJ databases">
        <title>Long-read sequencing of DSM26481-BlokeschLab.</title>
        <authorList>
            <person name="Blokesch M."/>
        </authorList>
    </citation>
    <scope>NUCLEOTIDE SEQUENCE [LARGE SCALE GENOMIC DNA]</scope>
    <source>
        <strain evidence="3 4">DSM 26481</strain>
    </source>
</reference>
<keyword evidence="3" id="KW-0808">Transferase</keyword>
<dbReference type="InterPro" id="IPR028098">
    <property type="entry name" value="Glyco_trans_4-like_N"/>
</dbReference>
<dbReference type="Pfam" id="PF00534">
    <property type="entry name" value="Glycos_transf_1"/>
    <property type="match status" value="1"/>
</dbReference>
<feature type="domain" description="Glycosyltransferase subfamily 4-like N-terminal" evidence="2">
    <location>
        <begin position="14"/>
        <end position="173"/>
    </location>
</feature>
<sequence>MKNICFVNSYACLGGAEKSLQSLIVGFRNKGYHITAVVGEDGPLCEWLYKEKIEHCIIPQPSLKSGIGKYLSPVNLLKFLLSVRNFLKKNNVDIVHVNTFRSRLYCSYLKKIYKCKLIAHVRDIEPSSFNEFLISKYDYTIAISKAVEECLLKDIKHSPEIVRKIKVIYNGVEETELTLAQKASNNIVQIAMFSRYDEWKCQHVLIEAIKLIRENNEYLLENVVFKLYGAPIRKAEVDYYAKIVSLVEKYGLKNHVIFMGFCSEPLQQMRQMDLIVCPSDNEPFGRVVIEAMSLKKVVFASGNGGIIEILGQNFGELTFRPRDPDSLSRLLINYVENKKQFDGEYKDKLYEEYKSRFSIEQLINNIEKLYREE</sequence>
<proteinExistence type="predicted"/>
<dbReference type="InterPro" id="IPR001296">
    <property type="entry name" value="Glyco_trans_1"/>
</dbReference>
<evidence type="ECO:0000259" key="1">
    <source>
        <dbReference type="Pfam" id="PF00534"/>
    </source>
</evidence>
<dbReference type="RefSeq" id="WP_176609941.1">
    <property type="nucleotide sequence ID" value="NZ_CP056117.1"/>
</dbReference>
<gene>
    <name evidence="3" type="ORF">HWQ14_12965</name>
</gene>
<dbReference type="EMBL" id="CP056117">
    <property type="protein sequence ID" value="QKZ98529.1"/>
    <property type="molecule type" value="Genomic_DNA"/>
</dbReference>
<dbReference type="Proteomes" id="UP000509421">
    <property type="component" value="Chromosome"/>
</dbReference>
<dbReference type="GO" id="GO:1901135">
    <property type="term" value="P:carbohydrate derivative metabolic process"/>
    <property type="evidence" value="ECO:0007669"/>
    <property type="project" value="UniProtKB-ARBA"/>
</dbReference>
<organism evidence="3 4">
    <name type="scientific">Enterobacter cloacae</name>
    <dbReference type="NCBI Taxonomy" id="550"/>
    <lineage>
        <taxon>Bacteria</taxon>
        <taxon>Pseudomonadati</taxon>
        <taxon>Pseudomonadota</taxon>
        <taxon>Gammaproteobacteria</taxon>
        <taxon>Enterobacterales</taxon>
        <taxon>Enterobacteriaceae</taxon>
        <taxon>Enterobacter</taxon>
        <taxon>Enterobacter cloacae complex</taxon>
    </lineage>
</organism>
<feature type="domain" description="Glycosyl transferase family 1" evidence="1">
    <location>
        <begin position="189"/>
        <end position="339"/>
    </location>
</feature>
<evidence type="ECO:0000259" key="2">
    <source>
        <dbReference type="Pfam" id="PF13439"/>
    </source>
</evidence>
<dbReference type="PANTHER" id="PTHR12526">
    <property type="entry name" value="GLYCOSYLTRANSFERASE"/>
    <property type="match status" value="1"/>
</dbReference>
<dbReference type="GO" id="GO:0016757">
    <property type="term" value="F:glycosyltransferase activity"/>
    <property type="evidence" value="ECO:0007669"/>
    <property type="project" value="InterPro"/>
</dbReference>
<dbReference type="Pfam" id="PF13439">
    <property type="entry name" value="Glyco_transf_4"/>
    <property type="match status" value="1"/>
</dbReference>
<accession>A0A7H8UG08</accession>
<dbReference type="PANTHER" id="PTHR12526:SF630">
    <property type="entry name" value="GLYCOSYLTRANSFERASE"/>
    <property type="match status" value="1"/>
</dbReference>
<dbReference type="SUPFAM" id="SSF53756">
    <property type="entry name" value="UDP-Glycosyltransferase/glycogen phosphorylase"/>
    <property type="match status" value="1"/>
</dbReference>
<protein>
    <submittedName>
        <fullName evidence="3">Glycosyltransferase family 4 protein</fullName>
    </submittedName>
</protein>
<dbReference type="CDD" id="cd03801">
    <property type="entry name" value="GT4_PimA-like"/>
    <property type="match status" value="1"/>
</dbReference>
<name>A0A7H8UG08_ENTCL</name>
<evidence type="ECO:0000313" key="4">
    <source>
        <dbReference type="Proteomes" id="UP000509421"/>
    </source>
</evidence>
<dbReference type="AlphaFoldDB" id="A0A7H8UG08"/>